<dbReference type="InterPro" id="IPR019920">
    <property type="entry name" value="F420-binding_dom_put"/>
</dbReference>
<keyword evidence="1" id="KW-0560">Oxidoreductase</keyword>
<proteinExistence type="predicted"/>
<dbReference type="Gene3D" id="2.30.110.10">
    <property type="entry name" value="Electron Transport, Fmn-binding Protein, Chain A"/>
    <property type="match status" value="1"/>
</dbReference>
<reference evidence="4 5" key="1">
    <citation type="submission" date="2019-01" db="EMBL/GenBank/DDBJ databases">
        <title>Halorientalis sp. F13-25 a new haloarchaeum isolated from hypersaline water.</title>
        <authorList>
            <person name="Ana D.-V."/>
            <person name="Cristina S.-P."/>
            <person name="Antonio V."/>
        </authorList>
    </citation>
    <scope>NUCLEOTIDE SEQUENCE [LARGE SCALE GENOMIC DNA]</scope>
    <source>
        <strain evidence="4 5">F13-25</strain>
    </source>
</reference>
<keyword evidence="5" id="KW-1185">Reference proteome</keyword>
<dbReference type="AlphaFoldDB" id="A0A498KWX0"/>
<dbReference type="SUPFAM" id="SSF50475">
    <property type="entry name" value="FMN-binding split barrel"/>
    <property type="match status" value="1"/>
</dbReference>
<dbReference type="Proteomes" id="UP000289691">
    <property type="component" value="Unassembled WGS sequence"/>
</dbReference>
<name>A0A498KWX0_9EURY</name>
<gene>
    <name evidence="4" type="ORF">EAF64_06035</name>
</gene>
<dbReference type="RefSeq" id="WP_129068083.1">
    <property type="nucleotide sequence ID" value="NZ_RDFA01000002.1"/>
</dbReference>
<dbReference type="EMBL" id="RDFA01000002">
    <property type="protein sequence ID" value="RXK50121.1"/>
    <property type="molecule type" value="Genomic_DNA"/>
</dbReference>
<dbReference type="PANTHER" id="PTHR35176">
    <property type="entry name" value="HEME OXYGENASE HI_0854-RELATED"/>
    <property type="match status" value="1"/>
</dbReference>
<dbReference type="GO" id="GO:0016627">
    <property type="term" value="F:oxidoreductase activity, acting on the CH-CH group of donors"/>
    <property type="evidence" value="ECO:0007669"/>
    <property type="project" value="TreeGrafter"/>
</dbReference>
<feature type="region of interest" description="Disordered" evidence="2">
    <location>
        <begin position="53"/>
        <end position="74"/>
    </location>
</feature>
<sequence>MPDIPEAYHDLFEKATFAHVTTMLPDGRPHTTPVWVDYDADADRLLVNTERHRRKAKNVERDPTVSASMTDPENPYRFLSVTGEVMEVTTEGAREHIDALAMRYMGEDEYPQPIESERVIFRIRADEVYSMSPPE</sequence>
<dbReference type="PANTHER" id="PTHR35176:SF6">
    <property type="entry name" value="HEME OXYGENASE HI_0854-RELATED"/>
    <property type="match status" value="1"/>
</dbReference>
<organism evidence="4 5">
    <name type="scientific">Halorientalis pallida</name>
    <dbReference type="NCBI Taxonomy" id="2479928"/>
    <lineage>
        <taxon>Archaea</taxon>
        <taxon>Methanobacteriati</taxon>
        <taxon>Methanobacteriota</taxon>
        <taxon>Stenosarchaea group</taxon>
        <taxon>Halobacteria</taxon>
        <taxon>Halobacteriales</taxon>
        <taxon>Haloarculaceae</taxon>
        <taxon>Halorientalis</taxon>
    </lineage>
</organism>
<dbReference type="GO" id="GO:0070967">
    <property type="term" value="F:coenzyme F420 binding"/>
    <property type="evidence" value="ECO:0007669"/>
    <property type="project" value="TreeGrafter"/>
</dbReference>
<evidence type="ECO:0000313" key="5">
    <source>
        <dbReference type="Proteomes" id="UP000289691"/>
    </source>
</evidence>
<accession>A0A498KWX0</accession>
<evidence type="ECO:0000256" key="1">
    <source>
        <dbReference type="ARBA" id="ARBA00023002"/>
    </source>
</evidence>
<dbReference type="InterPro" id="IPR052019">
    <property type="entry name" value="F420H2_bilvrd_red/Heme_oxyg"/>
</dbReference>
<dbReference type="NCBIfam" id="TIGR03618">
    <property type="entry name" value="Rv1155_F420"/>
    <property type="match status" value="1"/>
</dbReference>
<feature type="domain" description="Pyridoxamine 5'-phosphate oxidase N-terminal" evidence="3">
    <location>
        <begin position="4"/>
        <end position="131"/>
    </location>
</feature>
<evidence type="ECO:0000313" key="4">
    <source>
        <dbReference type="EMBL" id="RXK50121.1"/>
    </source>
</evidence>
<dbReference type="InterPro" id="IPR011576">
    <property type="entry name" value="Pyridox_Oxase_N"/>
</dbReference>
<protein>
    <submittedName>
        <fullName evidence="4">PPOX class F420-dependent oxidoreductase</fullName>
    </submittedName>
</protein>
<dbReference type="InterPro" id="IPR012349">
    <property type="entry name" value="Split_barrel_FMN-bd"/>
</dbReference>
<comment type="caution">
    <text evidence="4">The sequence shown here is derived from an EMBL/GenBank/DDBJ whole genome shotgun (WGS) entry which is preliminary data.</text>
</comment>
<dbReference type="OrthoDB" id="10511at2157"/>
<evidence type="ECO:0000259" key="3">
    <source>
        <dbReference type="Pfam" id="PF01243"/>
    </source>
</evidence>
<dbReference type="GO" id="GO:0005829">
    <property type="term" value="C:cytosol"/>
    <property type="evidence" value="ECO:0007669"/>
    <property type="project" value="TreeGrafter"/>
</dbReference>
<dbReference type="Pfam" id="PF01243">
    <property type="entry name" value="PNPOx_N"/>
    <property type="match status" value="1"/>
</dbReference>
<evidence type="ECO:0000256" key="2">
    <source>
        <dbReference type="SAM" id="MobiDB-lite"/>
    </source>
</evidence>